<comment type="caution">
    <text evidence="1">The sequence shown here is derived from an EMBL/GenBank/DDBJ whole genome shotgun (WGS) entry which is preliminary data.</text>
</comment>
<name>A0AAV6JA49_9ERIC</name>
<dbReference type="Proteomes" id="UP000823749">
    <property type="component" value="Chromosome 8"/>
</dbReference>
<dbReference type="EMBL" id="JACTNZ010000008">
    <property type="protein sequence ID" value="KAG5536120.1"/>
    <property type="molecule type" value="Genomic_DNA"/>
</dbReference>
<evidence type="ECO:0000313" key="2">
    <source>
        <dbReference type="Proteomes" id="UP000823749"/>
    </source>
</evidence>
<organism evidence="1 2">
    <name type="scientific">Rhododendron griersonianum</name>
    <dbReference type="NCBI Taxonomy" id="479676"/>
    <lineage>
        <taxon>Eukaryota</taxon>
        <taxon>Viridiplantae</taxon>
        <taxon>Streptophyta</taxon>
        <taxon>Embryophyta</taxon>
        <taxon>Tracheophyta</taxon>
        <taxon>Spermatophyta</taxon>
        <taxon>Magnoliopsida</taxon>
        <taxon>eudicotyledons</taxon>
        <taxon>Gunneridae</taxon>
        <taxon>Pentapetalae</taxon>
        <taxon>asterids</taxon>
        <taxon>Ericales</taxon>
        <taxon>Ericaceae</taxon>
        <taxon>Ericoideae</taxon>
        <taxon>Rhodoreae</taxon>
        <taxon>Rhododendron</taxon>
    </lineage>
</organism>
<keyword evidence="2" id="KW-1185">Reference proteome</keyword>
<protein>
    <submittedName>
        <fullName evidence="1">Uncharacterized protein</fullName>
    </submittedName>
</protein>
<proteinExistence type="predicted"/>
<evidence type="ECO:0000313" key="1">
    <source>
        <dbReference type="EMBL" id="KAG5536120.1"/>
    </source>
</evidence>
<gene>
    <name evidence="1" type="ORF">RHGRI_023787</name>
</gene>
<reference evidence="1" key="1">
    <citation type="submission" date="2020-08" db="EMBL/GenBank/DDBJ databases">
        <title>Plant Genome Project.</title>
        <authorList>
            <person name="Zhang R.-G."/>
        </authorList>
    </citation>
    <scope>NUCLEOTIDE SEQUENCE</scope>
    <source>
        <strain evidence="1">WSP0</strain>
        <tissue evidence="1">Leaf</tissue>
    </source>
</reference>
<dbReference type="AlphaFoldDB" id="A0AAV6JA49"/>
<sequence length="112" mass="12418">MADLDVLDLEEGIGETGVTSSFCLVGKVIQTKSLTAPIVKNILEAVWKTRAPFHMIHGLPVEKMTRANSEIIGKRFGRLLAMETASDNFLLARSFLRVRVEINFTQPLAKGF</sequence>
<accession>A0AAV6JA49</accession>